<proteinExistence type="predicted"/>
<keyword evidence="4" id="KW-1185">Reference proteome</keyword>
<gene>
    <name evidence="3" type="ORF">PP2015_3271</name>
</gene>
<name>A0A0S2K6S3_9GAMM</name>
<dbReference type="Gene3D" id="3.40.50.300">
    <property type="entry name" value="P-loop containing nucleotide triphosphate hydrolases"/>
    <property type="match status" value="1"/>
</dbReference>
<dbReference type="PANTHER" id="PTHR47545:SF1">
    <property type="entry name" value="MULTIFUNCTIONAL CCA PROTEIN"/>
    <property type="match status" value="1"/>
</dbReference>
<dbReference type="InterPro" id="IPR003607">
    <property type="entry name" value="HD/PDEase_dom"/>
</dbReference>
<dbReference type="Proteomes" id="UP000061457">
    <property type="component" value="Chromosome I"/>
</dbReference>
<dbReference type="EMBL" id="CP013187">
    <property type="protein sequence ID" value="ALO43748.1"/>
    <property type="molecule type" value="Genomic_DNA"/>
</dbReference>
<dbReference type="Gene3D" id="1.10.3210.10">
    <property type="entry name" value="Hypothetical protein af1432"/>
    <property type="match status" value="1"/>
</dbReference>
<dbReference type="PANTHER" id="PTHR47545">
    <property type="entry name" value="MULTIFUNCTIONAL CCA PROTEIN"/>
    <property type="match status" value="1"/>
</dbReference>
<feature type="domain" description="HD" evidence="2">
    <location>
        <begin position="51"/>
        <end position="148"/>
    </location>
</feature>
<dbReference type="InterPro" id="IPR050124">
    <property type="entry name" value="tRNA_CCA-adding_enzyme"/>
</dbReference>
<dbReference type="STRING" id="161398.PP2015_3271"/>
<dbReference type="CDD" id="cd00077">
    <property type="entry name" value="HDc"/>
    <property type="match status" value="1"/>
</dbReference>
<dbReference type="GO" id="GO:0000166">
    <property type="term" value="F:nucleotide binding"/>
    <property type="evidence" value="ECO:0007669"/>
    <property type="project" value="UniProtKB-KW"/>
</dbReference>
<dbReference type="RefSeq" id="WP_058031391.1">
    <property type="nucleotide sequence ID" value="NZ_CP013187.1"/>
</dbReference>
<dbReference type="SUPFAM" id="SSF109604">
    <property type="entry name" value="HD-domain/PDEase-like"/>
    <property type="match status" value="1"/>
</dbReference>
<reference evidence="3 4" key="1">
    <citation type="submission" date="2015-11" db="EMBL/GenBank/DDBJ databases">
        <authorList>
            <person name="Zhang Y."/>
            <person name="Guo Z."/>
        </authorList>
    </citation>
    <scope>NUCLEOTIDE SEQUENCE [LARGE SCALE GENOMIC DNA]</scope>
    <source>
        <strain evidence="3 4">KCTC 12086</strain>
    </source>
</reference>
<dbReference type="SUPFAM" id="SSF52540">
    <property type="entry name" value="P-loop containing nucleoside triphosphate hydrolases"/>
    <property type="match status" value="1"/>
</dbReference>
<evidence type="ECO:0000259" key="2">
    <source>
        <dbReference type="Pfam" id="PF01966"/>
    </source>
</evidence>
<evidence type="ECO:0000256" key="1">
    <source>
        <dbReference type="ARBA" id="ARBA00022741"/>
    </source>
</evidence>
<accession>A0A0S2K6S3</accession>
<dbReference type="Pfam" id="PF13671">
    <property type="entry name" value="AAA_33"/>
    <property type="match status" value="1"/>
</dbReference>
<sequence length="407" mass="46212">MDKLTAWLNSLASAHTPSFAECVQILGAKFPLLHDLARTEQDAIWHAEGNVAIHTEMVLQSLYTLLGSMEPTIVGRQRQTLILAALLHDIAKPMVTKRKHIGNKARVVAPKHEKLGADYLAVRLMALPLAHTVVKDVLSLVAYHNIPKLLVIRNAGFDAYFKLSLEIELSMLYWLEMADMQGRVCQDQNEQLDILEQFKMFAEEYALWSVDDPRSEQLKRIQVKQSPREQDYLNAIAVSQLANGEISVIEEAIAKNFQAAQNYAHLYIMCGVSGSGKSTWISQHLTDFELVSLDEIRKELNGKRACQKNRGQVLQLAKSRLKSALANKRNVVWDATNIRKDFRKLVCDFGVNYGALTTLVIFHKSEQQIRAGNRNREYIVDEEIISKQISRFEWPSATEAHRVMYVT</sequence>
<dbReference type="InterPro" id="IPR006674">
    <property type="entry name" value="HD_domain"/>
</dbReference>
<dbReference type="OrthoDB" id="335726at2"/>
<dbReference type="AlphaFoldDB" id="A0A0S2K6S3"/>
<dbReference type="Pfam" id="PF01966">
    <property type="entry name" value="HD"/>
    <property type="match status" value="1"/>
</dbReference>
<protein>
    <submittedName>
        <fullName evidence="3">HDIG domain protein</fullName>
    </submittedName>
</protein>
<evidence type="ECO:0000313" key="3">
    <source>
        <dbReference type="EMBL" id="ALO43748.1"/>
    </source>
</evidence>
<dbReference type="KEGG" id="pphe:PP2015_3271"/>
<dbReference type="InterPro" id="IPR027417">
    <property type="entry name" value="P-loop_NTPase"/>
</dbReference>
<evidence type="ECO:0000313" key="4">
    <source>
        <dbReference type="Proteomes" id="UP000061457"/>
    </source>
</evidence>
<keyword evidence="1" id="KW-0547">Nucleotide-binding</keyword>
<dbReference type="PATRIC" id="fig|161398.10.peg.3334"/>
<organism evidence="3 4">
    <name type="scientific">Pseudoalteromonas phenolica</name>
    <dbReference type="NCBI Taxonomy" id="161398"/>
    <lineage>
        <taxon>Bacteria</taxon>
        <taxon>Pseudomonadati</taxon>
        <taxon>Pseudomonadota</taxon>
        <taxon>Gammaproteobacteria</taxon>
        <taxon>Alteromonadales</taxon>
        <taxon>Pseudoalteromonadaceae</taxon>
        <taxon>Pseudoalteromonas</taxon>
    </lineage>
</organism>